<dbReference type="Proteomes" id="UP000597761">
    <property type="component" value="Unassembled WGS sequence"/>
</dbReference>
<comment type="caution">
    <text evidence="2">The sequence shown here is derived from an EMBL/GenBank/DDBJ whole genome shotgun (WGS) entry which is preliminary data.</text>
</comment>
<feature type="transmembrane region" description="Helical" evidence="1">
    <location>
        <begin position="21"/>
        <end position="41"/>
    </location>
</feature>
<keyword evidence="1" id="KW-0812">Transmembrane</keyword>
<gene>
    <name evidence="2" type="ORF">GCM10011512_08990</name>
</gene>
<accession>A0ABQ1NT80</accession>
<sequence length="204" mass="22486">MSSHRWALYAPIPESTNRLDRLGRFGLAATGVAYALLFPALMTVIDGFRAGWFRGNVSTNVGYWIAGPLYGSLCLWLILRRRRRLRTRDRDQLRLDVRVFRALRARQLPEDADGMLHPLTSLRDGAGVQTVIAPLAAGAFGGYAVYRAGTTTDPGFAALAWVVAVVVAVLGVVALVSGARRWRTGNVLLAQWWERERAHEAADA</sequence>
<evidence type="ECO:0000313" key="3">
    <source>
        <dbReference type="Proteomes" id="UP000597761"/>
    </source>
</evidence>
<keyword evidence="1" id="KW-1133">Transmembrane helix</keyword>
<evidence type="ECO:0000256" key="1">
    <source>
        <dbReference type="SAM" id="Phobius"/>
    </source>
</evidence>
<protein>
    <submittedName>
        <fullName evidence="2">Uncharacterized protein</fullName>
    </submittedName>
</protein>
<keyword evidence="1" id="KW-0472">Membrane</keyword>
<feature type="transmembrane region" description="Helical" evidence="1">
    <location>
        <begin position="125"/>
        <end position="146"/>
    </location>
</feature>
<feature type="transmembrane region" description="Helical" evidence="1">
    <location>
        <begin position="61"/>
        <end position="79"/>
    </location>
</feature>
<dbReference type="EMBL" id="BMJI01000003">
    <property type="protein sequence ID" value="GGC84364.1"/>
    <property type="molecule type" value="Genomic_DNA"/>
</dbReference>
<evidence type="ECO:0000313" key="2">
    <source>
        <dbReference type="EMBL" id="GGC84364.1"/>
    </source>
</evidence>
<proteinExistence type="predicted"/>
<dbReference type="RefSeq" id="WP_188666799.1">
    <property type="nucleotide sequence ID" value="NZ_BMJI01000003.1"/>
</dbReference>
<reference evidence="3" key="1">
    <citation type="journal article" date="2019" name="Int. J. Syst. Evol. Microbiol.">
        <title>The Global Catalogue of Microorganisms (GCM) 10K type strain sequencing project: providing services to taxonomists for standard genome sequencing and annotation.</title>
        <authorList>
            <consortium name="The Broad Institute Genomics Platform"/>
            <consortium name="The Broad Institute Genome Sequencing Center for Infectious Disease"/>
            <person name="Wu L."/>
            <person name="Ma J."/>
        </authorList>
    </citation>
    <scope>NUCLEOTIDE SEQUENCE [LARGE SCALE GENOMIC DNA]</scope>
    <source>
        <strain evidence="3">CGMCC 1.15480</strain>
    </source>
</reference>
<organism evidence="2 3">
    <name type="scientific">Tersicoccus solisilvae</name>
    <dbReference type="NCBI Taxonomy" id="1882339"/>
    <lineage>
        <taxon>Bacteria</taxon>
        <taxon>Bacillati</taxon>
        <taxon>Actinomycetota</taxon>
        <taxon>Actinomycetes</taxon>
        <taxon>Micrococcales</taxon>
        <taxon>Micrococcaceae</taxon>
        <taxon>Tersicoccus</taxon>
    </lineage>
</organism>
<name>A0ABQ1NT80_9MICC</name>
<feature type="transmembrane region" description="Helical" evidence="1">
    <location>
        <begin position="158"/>
        <end position="176"/>
    </location>
</feature>
<keyword evidence="3" id="KW-1185">Reference proteome</keyword>